<evidence type="ECO:0008006" key="4">
    <source>
        <dbReference type="Google" id="ProtNLM"/>
    </source>
</evidence>
<feature type="non-terminal residue" evidence="2">
    <location>
        <position position="85"/>
    </location>
</feature>
<evidence type="ECO:0000313" key="2">
    <source>
        <dbReference type="EMBL" id="MEI5617436.1"/>
    </source>
</evidence>
<organism evidence="2 3">
    <name type="scientific">Streptomyces brasiliscabiei</name>
    <dbReference type="NCBI Taxonomy" id="2736302"/>
    <lineage>
        <taxon>Bacteria</taxon>
        <taxon>Bacillati</taxon>
        <taxon>Actinomycetota</taxon>
        <taxon>Actinomycetes</taxon>
        <taxon>Kitasatosporales</taxon>
        <taxon>Streptomycetaceae</taxon>
        <taxon>Streptomyces</taxon>
    </lineage>
</organism>
<feature type="transmembrane region" description="Helical" evidence="1">
    <location>
        <begin position="37"/>
        <end position="62"/>
    </location>
</feature>
<keyword evidence="1" id="KW-0812">Transmembrane</keyword>
<comment type="caution">
    <text evidence="2">The sequence shown here is derived from an EMBL/GenBank/DDBJ whole genome shotgun (WGS) entry which is preliminary data.</text>
</comment>
<sequence length="85" mass="9029">ARSGELDVPLTLLLLAFLSTADRMAYSRPARLAAGLILALAFLLKSFAIIPFVAAVTVYLLWSRGPRALIHWALPGGIVVVTAAV</sequence>
<evidence type="ECO:0000313" key="3">
    <source>
        <dbReference type="Proteomes" id="UP001365781"/>
    </source>
</evidence>
<proteinExistence type="predicted"/>
<keyword evidence="3" id="KW-1185">Reference proteome</keyword>
<accession>A0ABU8GW71</accession>
<feature type="non-terminal residue" evidence="2">
    <location>
        <position position="1"/>
    </location>
</feature>
<dbReference type="EMBL" id="JBBAYM010000624">
    <property type="protein sequence ID" value="MEI5617436.1"/>
    <property type="molecule type" value="Genomic_DNA"/>
</dbReference>
<name>A0ABU8GW71_9ACTN</name>
<protein>
    <recommendedName>
        <fullName evidence="4">Glycosyltransferase RgtA/B/C/D-like domain-containing protein</fullName>
    </recommendedName>
</protein>
<keyword evidence="1" id="KW-1133">Transmembrane helix</keyword>
<reference evidence="2 3" key="1">
    <citation type="submission" date="2024-03" db="EMBL/GenBank/DDBJ databases">
        <title>First Report of Pectobacterium brasiliscabiei causing potato scab in china.</title>
        <authorList>
            <person name="Handique U."/>
        </authorList>
    </citation>
    <scope>NUCLEOTIDE SEQUENCE [LARGE SCALE GENOMIC DNA]</scope>
    <source>
        <strain evidence="2 3">ZRIMU1503</strain>
    </source>
</reference>
<evidence type="ECO:0000256" key="1">
    <source>
        <dbReference type="SAM" id="Phobius"/>
    </source>
</evidence>
<gene>
    <name evidence="2" type="ORF">WB403_50975</name>
</gene>
<keyword evidence="1" id="KW-0472">Membrane</keyword>
<dbReference type="RefSeq" id="WP_336559286.1">
    <property type="nucleotide sequence ID" value="NZ_JBBAYM010000624.1"/>
</dbReference>
<dbReference type="Proteomes" id="UP001365781">
    <property type="component" value="Unassembled WGS sequence"/>
</dbReference>